<dbReference type="InterPro" id="IPR036390">
    <property type="entry name" value="WH_DNA-bd_sf"/>
</dbReference>
<evidence type="ECO:0000313" key="2">
    <source>
        <dbReference type="EMBL" id="MXQ55188.1"/>
    </source>
</evidence>
<sequence>MKRILEEKDNMYIDLLVLHQIEISPMYGYEIKKNIIDQLGEVIDVNHNLLYPSLRRFEEKGAIIKKVSEQEGRPNRNVYYITDKGTELLCEMVRDFNTKNAKNDIEFLARVALFDRISHEDRIRILNVRKQHLNKLLSREPSNVKKSEYTNQVLQFSTKRLRDEIAWIDSLLLKV</sequence>
<dbReference type="PANTHER" id="PTHR33169">
    <property type="entry name" value="PADR-FAMILY TRANSCRIPTIONAL REGULATOR"/>
    <property type="match status" value="1"/>
</dbReference>
<protein>
    <submittedName>
        <fullName evidence="2">PadR family transcriptional regulator</fullName>
    </submittedName>
</protein>
<dbReference type="InterPro" id="IPR036388">
    <property type="entry name" value="WH-like_DNA-bd_sf"/>
</dbReference>
<dbReference type="InterPro" id="IPR052509">
    <property type="entry name" value="Metal_resp_DNA-bind_regulator"/>
</dbReference>
<dbReference type="PANTHER" id="PTHR33169:SF14">
    <property type="entry name" value="TRANSCRIPTIONAL REGULATOR RV3488"/>
    <property type="match status" value="1"/>
</dbReference>
<reference evidence="2 3" key="1">
    <citation type="submission" date="2019-12" db="EMBL/GenBank/DDBJ databases">
        <title>Whole-genome analyses of novel actinobacteria.</title>
        <authorList>
            <person name="Sahin N."/>
            <person name="Saygin H."/>
        </authorList>
    </citation>
    <scope>NUCLEOTIDE SEQUENCE [LARGE SCALE GENOMIC DNA]</scope>
    <source>
        <strain evidence="2 3">KC615</strain>
    </source>
</reference>
<dbReference type="RefSeq" id="WP_338055320.1">
    <property type="nucleotide sequence ID" value="NZ_WUUL01000012.1"/>
</dbReference>
<dbReference type="SUPFAM" id="SSF46785">
    <property type="entry name" value="Winged helix' DNA-binding domain"/>
    <property type="match status" value="1"/>
</dbReference>
<name>A0A6I4VX83_9BACL</name>
<comment type="caution">
    <text evidence="2">The sequence shown here is derived from an EMBL/GenBank/DDBJ whole genome shotgun (WGS) entry which is preliminary data.</text>
</comment>
<dbReference type="InterPro" id="IPR005149">
    <property type="entry name" value="Tscrpt_reg_PadR_N"/>
</dbReference>
<dbReference type="Gene3D" id="1.10.10.10">
    <property type="entry name" value="Winged helix-like DNA-binding domain superfamily/Winged helix DNA-binding domain"/>
    <property type="match status" value="1"/>
</dbReference>
<feature type="domain" description="Transcription regulator PadR N-terminal" evidence="1">
    <location>
        <begin position="17"/>
        <end position="89"/>
    </location>
</feature>
<dbReference type="Pfam" id="PF03551">
    <property type="entry name" value="PadR"/>
    <property type="match status" value="1"/>
</dbReference>
<evidence type="ECO:0000313" key="3">
    <source>
        <dbReference type="Proteomes" id="UP000430692"/>
    </source>
</evidence>
<dbReference type="AlphaFoldDB" id="A0A6I4VX83"/>
<accession>A0A6I4VX83</accession>
<dbReference type="Proteomes" id="UP000430692">
    <property type="component" value="Unassembled WGS sequence"/>
</dbReference>
<dbReference type="EMBL" id="WUUL01000012">
    <property type="protein sequence ID" value="MXQ55188.1"/>
    <property type="molecule type" value="Genomic_DNA"/>
</dbReference>
<evidence type="ECO:0000259" key="1">
    <source>
        <dbReference type="Pfam" id="PF03551"/>
    </source>
</evidence>
<proteinExistence type="predicted"/>
<organism evidence="2 3">
    <name type="scientific">Shimazuella alba</name>
    <dbReference type="NCBI Taxonomy" id="2690964"/>
    <lineage>
        <taxon>Bacteria</taxon>
        <taxon>Bacillati</taxon>
        <taxon>Bacillota</taxon>
        <taxon>Bacilli</taxon>
        <taxon>Bacillales</taxon>
        <taxon>Thermoactinomycetaceae</taxon>
        <taxon>Shimazuella</taxon>
    </lineage>
</organism>
<keyword evidence="3" id="KW-1185">Reference proteome</keyword>
<gene>
    <name evidence="2" type="ORF">GSM42_15985</name>
</gene>